<evidence type="ECO:0000313" key="3">
    <source>
        <dbReference type="Proteomes" id="UP000679992"/>
    </source>
</evidence>
<sequence>MEQVFTIPKGRTLLYSSLDSDYADPERKLWRLTWGEQPGRLYAGGFSSQTIAEVDALTGQILEFRMEEYAGMGEEDASSPPAGAVKLSQATVRQKAIELVNALAPNASRDYKLAEQKEANSNNQNKKSYGYHFTRFVQGIPVSNGGISLSFDLYGNLKYYSFGRTPGLDQITGPSTAKMAKEEALKAYRDLYVMKLQYMNTGGHFVDNNYIEQKTWLAYGAESKNPDRPFQVIDAVSGQWVTTYDNIRYGDGNPSVTIPADVKGHPAEQDLMTLIQHRVIVPDESGNAKPNQEITVGEWLGMMAQAVTPYYKDYGGYYGMGERKPVSGVPVDSPYYNAVAYAAQYKWIERDAVLKVDSKLTREELAVMLTTIVKYNKLAGFLAEDESLNQFSDKSLIGSKGEVALTVKLGLLQGQNGKFNPQGTVTKADAATVIMQLVKLQGKTDQTVAQ</sequence>
<feature type="domain" description="SLH" evidence="1">
    <location>
        <begin position="386"/>
        <end position="448"/>
    </location>
</feature>
<evidence type="ECO:0000313" key="2">
    <source>
        <dbReference type="EMBL" id="GIP54800.1"/>
    </source>
</evidence>
<dbReference type="PROSITE" id="PS51272">
    <property type="entry name" value="SLH"/>
    <property type="match status" value="1"/>
</dbReference>
<dbReference type="InterPro" id="IPR032599">
    <property type="entry name" value="YcdB/YcdC_rep_domain"/>
</dbReference>
<keyword evidence="3" id="KW-1185">Reference proteome</keyword>
<evidence type="ECO:0000259" key="1">
    <source>
        <dbReference type="PROSITE" id="PS51272"/>
    </source>
</evidence>
<comment type="caution">
    <text evidence="2">The sequence shown here is derived from an EMBL/GenBank/DDBJ whole genome shotgun (WGS) entry which is preliminary data.</text>
</comment>
<reference evidence="2 3" key="1">
    <citation type="submission" date="2021-03" db="EMBL/GenBank/DDBJ databases">
        <title>Antimicrobial resistance genes in bacteria isolated from Japanese honey, and their potential for conferring macrolide and lincosamide resistance in the American foulbrood pathogen Paenibacillus larvae.</title>
        <authorList>
            <person name="Okamoto M."/>
            <person name="Kumagai M."/>
            <person name="Kanamori H."/>
            <person name="Takamatsu D."/>
        </authorList>
    </citation>
    <scope>NUCLEOTIDE SEQUENCE [LARGE SCALE GENOMIC DNA]</scope>
    <source>
        <strain evidence="2 3">J42TS3</strain>
    </source>
</reference>
<protein>
    <recommendedName>
        <fullName evidence="1">SLH domain-containing protein</fullName>
    </recommendedName>
</protein>
<organism evidence="2 3">
    <name type="scientific">Paenibacillus vini</name>
    <dbReference type="NCBI Taxonomy" id="1476024"/>
    <lineage>
        <taxon>Bacteria</taxon>
        <taxon>Bacillati</taxon>
        <taxon>Bacillota</taxon>
        <taxon>Bacilli</taxon>
        <taxon>Bacillales</taxon>
        <taxon>Paenibacillaceae</taxon>
        <taxon>Paenibacillus</taxon>
    </lineage>
</organism>
<dbReference type="Proteomes" id="UP000679992">
    <property type="component" value="Unassembled WGS sequence"/>
</dbReference>
<name>A0ABQ4MFR4_9BACL</name>
<gene>
    <name evidence="2" type="ORF">J42TS3_38350</name>
</gene>
<proteinExistence type="predicted"/>
<accession>A0ABQ4MFR4</accession>
<dbReference type="EMBL" id="BOSL01000013">
    <property type="protein sequence ID" value="GIP54800.1"/>
    <property type="molecule type" value="Genomic_DNA"/>
</dbReference>
<dbReference type="Pfam" id="PF16244">
    <property type="entry name" value="DUF4901"/>
    <property type="match status" value="1"/>
</dbReference>
<dbReference type="Pfam" id="PF00395">
    <property type="entry name" value="SLH"/>
    <property type="match status" value="1"/>
</dbReference>
<dbReference type="InterPro" id="IPR001119">
    <property type="entry name" value="SLH_dom"/>
</dbReference>